<dbReference type="HAMAP" id="MF_00955">
    <property type="entry name" value="GDP_Man_dehydratase"/>
    <property type="match status" value="1"/>
</dbReference>
<name>A0ABW8DA73_9GAMM</name>
<dbReference type="Proteomes" id="UP001615550">
    <property type="component" value="Unassembled WGS sequence"/>
</dbReference>
<comment type="similarity">
    <text evidence="2 5">Belongs to the NAD(P)-dependent epimerase/dehydratase family. GDP-mannose 4,6-dehydratase subfamily.</text>
</comment>
<comment type="caution">
    <text evidence="7">The sequence shown here is derived from an EMBL/GenBank/DDBJ whole genome shotgun (WGS) entry which is preliminary data.</text>
</comment>
<dbReference type="Gene3D" id="3.40.50.720">
    <property type="entry name" value="NAD(P)-binding Rossmann-like Domain"/>
    <property type="match status" value="1"/>
</dbReference>
<evidence type="ECO:0000313" key="7">
    <source>
        <dbReference type="EMBL" id="MFJ1269607.1"/>
    </source>
</evidence>
<dbReference type="InterPro" id="IPR036291">
    <property type="entry name" value="NAD(P)-bd_dom_sf"/>
</dbReference>
<comment type="cofactor">
    <cofactor evidence="1 5">
        <name>NADP(+)</name>
        <dbReference type="ChEBI" id="CHEBI:58349"/>
    </cofactor>
</comment>
<dbReference type="Gene3D" id="3.90.25.10">
    <property type="entry name" value="UDP-galactose 4-epimerase, domain 1"/>
    <property type="match status" value="1"/>
</dbReference>
<keyword evidence="4 5" id="KW-0456">Lyase</keyword>
<dbReference type="InterPro" id="IPR016040">
    <property type="entry name" value="NAD(P)-bd_dom"/>
</dbReference>
<evidence type="ECO:0000256" key="2">
    <source>
        <dbReference type="ARBA" id="ARBA00009263"/>
    </source>
</evidence>
<sequence>MLDRIAIITGITGQDGAYLAECLLKKGYIVYGTFRRTSSVNFWRIDELGIKGHPNLHLIEYDLTDLSSSIRLLELTGATEVYNLAAQSFVGTSFEQPITTAAITGLGPLNLLEAIRIVNPKVRFYQASTSEMFGKVQSVPQREDTPFYPRSPYGIAKLYAHWATINYRESYNIFGCSGILFNHESPLRGQEFVTRKITDAVAKIHLGKLNVLELGNIDAKRDWGFAKEYVEGMWRMLQVDEPDTYVLATNRTETVRDFVTMAFKAAGITLQFEGAAENEIGVDIKTGKVLVRINSRFYRPAEVDLLIGDYSKAADKLGWSPKTTLEELCQMMVKADLQRNQVRAMEECY</sequence>
<comment type="catalytic activity">
    <reaction evidence="5">
        <text>GDP-alpha-D-mannose = GDP-4-dehydro-alpha-D-rhamnose + H2O</text>
        <dbReference type="Rhea" id="RHEA:23820"/>
        <dbReference type="ChEBI" id="CHEBI:15377"/>
        <dbReference type="ChEBI" id="CHEBI:57527"/>
        <dbReference type="ChEBI" id="CHEBI:57964"/>
        <dbReference type="EC" id="4.2.1.47"/>
    </reaction>
</comment>
<keyword evidence="8" id="KW-1185">Reference proteome</keyword>
<accession>A0ABW8DA73</accession>
<evidence type="ECO:0000259" key="6">
    <source>
        <dbReference type="Pfam" id="PF16363"/>
    </source>
</evidence>
<comment type="caution">
    <text evidence="5">Lacks conserved residue(s) required for the propagation of feature annotation.</text>
</comment>
<dbReference type="RefSeq" id="WP_400188421.1">
    <property type="nucleotide sequence ID" value="NZ_JBGORX010000007.1"/>
</dbReference>
<proteinExistence type="inferred from homology"/>
<gene>
    <name evidence="5 7" type="primary">gmd</name>
    <name evidence="7" type="ORF">ACD661_13655</name>
</gene>
<reference evidence="7 8" key="1">
    <citation type="submission" date="2024-08" db="EMBL/GenBank/DDBJ databases">
        <title>Draft Genome Sequence of Legionella lytica strain DSB2004, Isolated From a Fire Sprinkler System.</title>
        <authorList>
            <person name="Everhart A.D."/>
            <person name="Kidane D.T."/>
            <person name="Farone A.L."/>
            <person name="Farone M.B."/>
        </authorList>
    </citation>
    <scope>NUCLEOTIDE SEQUENCE [LARGE SCALE GENOMIC DNA]</scope>
    <source>
        <strain evidence="7 8">DSB2004</strain>
    </source>
</reference>
<dbReference type="CDD" id="cd05260">
    <property type="entry name" value="GDP_MD_SDR_e"/>
    <property type="match status" value="1"/>
</dbReference>
<dbReference type="GO" id="GO:0008446">
    <property type="term" value="F:GDP-mannose 4,6-dehydratase activity"/>
    <property type="evidence" value="ECO:0007669"/>
    <property type="project" value="UniProtKB-EC"/>
</dbReference>
<keyword evidence="5" id="KW-0521">NADP</keyword>
<dbReference type="PANTHER" id="PTHR43715:SF1">
    <property type="entry name" value="GDP-MANNOSE 4,6 DEHYDRATASE"/>
    <property type="match status" value="1"/>
</dbReference>
<dbReference type="EMBL" id="JBGORX010000007">
    <property type="protein sequence ID" value="MFJ1269607.1"/>
    <property type="molecule type" value="Genomic_DNA"/>
</dbReference>
<evidence type="ECO:0000256" key="4">
    <source>
        <dbReference type="ARBA" id="ARBA00023239"/>
    </source>
</evidence>
<organism evidence="7 8">
    <name type="scientific">Legionella lytica</name>
    <dbReference type="NCBI Taxonomy" id="96232"/>
    <lineage>
        <taxon>Bacteria</taxon>
        <taxon>Pseudomonadati</taxon>
        <taxon>Pseudomonadota</taxon>
        <taxon>Gammaproteobacteria</taxon>
        <taxon>Legionellales</taxon>
        <taxon>Legionellaceae</taxon>
        <taxon>Legionella</taxon>
    </lineage>
</organism>
<evidence type="ECO:0000256" key="5">
    <source>
        <dbReference type="HAMAP-Rule" id="MF_00955"/>
    </source>
</evidence>
<dbReference type="InterPro" id="IPR006368">
    <property type="entry name" value="GDP_Man_deHydtase"/>
</dbReference>
<dbReference type="NCBIfam" id="TIGR01472">
    <property type="entry name" value="gmd"/>
    <property type="match status" value="1"/>
</dbReference>
<dbReference type="PANTHER" id="PTHR43715">
    <property type="entry name" value="GDP-MANNOSE 4,6-DEHYDRATASE"/>
    <property type="match status" value="1"/>
</dbReference>
<evidence type="ECO:0000256" key="1">
    <source>
        <dbReference type="ARBA" id="ARBA00001937"/>
    </source>
</evidence>
<dbReference type="EC" id="4.2.1.47" evidence="3 5"/>
<evidence type="ECO:0000256" key="3">
    <source>
        <dbReference type="ARBA" id="ARBA00011989"/>
    </source>
</evidence>
<comment type="function">
    <text evidence="5">Catalyzes the conversion of GDP-D-mannose to GDP-4-dehydro-6-deoxy-D-mannose.</text>
</comment>
<evidence type="ECO:0000313" key="8">
    <source>
        <dbReference type="Proteomes" id="UP001615550"/>
    </source>
</evidence>
<feature type="domain" description="NAD(P)-binding" evidence="6">
    <location>
        <begin position="7"/>
        <end position="332"/>
    </location>
</feature>
<dbReference type="SUPFAM" id="SSF51735">
    <property type="entry name" value="NAD(P)-binding Rossmann-fold domains"/>
    <property type="match status" value="1"/>
</dbReference>
<protein>
    <recommendedName>
        <fullName evidence="3 5">GDP-mannose 4,6-dehydratase</fullName>
        <ecNumber evidence="3 5">4.2.1.47</ecNumber>
    </recommendedName>
    <alternativeName>
        <fullName evidence="5">GDP-D-mannose dehydratase</fullName>
    </alternativeName>
</protein>
<dbReference type="Pfam" id="PF16363">
    <property type="entry name" value="GDP_Man_Dehyd"/>
    <property type="match status" value="1"/>
</dbReference>